<organism evidence="2 3">
    <name type="scientific">Ooceraea biroi</name>
    <name type="common">Clonal raider ant</name>
    <name type="synonym">Cerapachys biroi</name>
    <dbReference type="NCBI Taxonomy" id="2015173"/>
    <lineage>
        <taxon>Eukaryota</taxon>
        <taxon>Metazoa</taxon>
        <taxon>Ecdysozoa</taxon>
        <taxon>Arthropoda</taxon>
        <taxon>Hexapoda</taxon>
        <taxon>Insecta</taxon>
        <taxon>Pterygota</taxon>
        <taxon>Neoptera</taxon>
        <taxon>Endopterygota</taxon>
        <taxon>Hymenoptera</taxon>
        <taxon>Apocrita</taxon>
        <taxon>Aculeata</taxon>
        <taxon>Formicoidea</taxon>
        <taxon>Formicidae</taxon>
        <taxon>Dorylinae</taxon>
        <taxon>Ooceraea</taxon>
    </lineage>
</organism>
<name>A0A026WUZ8_OOCBI</name>
<sequence length="105" mass="11993">MHEDQRKKTFDSSTAPDKSQFSQLTVARSAVTFTRNCFRGVNRRHGRIHKRSGRFGQILFLVRACVMDRGGAESREVAPRVAYRAIVIVDNFPPEEFFIPAASHR</sequence>
<dbReference type="Proteomes" id="UP000053097">
    <property type="component" value="Unassembled WGS sequence"/>
</dbReference>
<accession>A0A026WUZ8</accession>
<gene>
    <name evidence="2" type="ORF">X777_16888</name>
</gene>
<feature type="compositionally biased region" description="Polar residues" evidence="1">
    <location>
        <begin position="11"/>
        <end position="21"/>
    </location>
</feature>
<proteinExistence type="predicted"/>
<keyword evidence="3" id="KW-1185">Reference proteome</keyword>
<dbReference type="EMBL" id="KK107111">
    <property type="protein sequence ID" value="EZA58929.1"/>
    <property type="molecule type" value="Genomic_DNA"/>
</dbReference>
<dbReference type="AlphaFoldDB" id="A0A026WUZ8"/>
<evidence type="ECO:0000313" key="2">
    <source>
        <dbReference type="EMBL" id="EZA58929.1"/>
    </source>
</evidence>
<reference evidence="2 3" key="1">
    <citation type="journal article" date="2014" name="Curr. Biol.">
        <title>The genome of the clonal raider ant Cerapachys biroi.</title>
        <authorList>
            <person name="Oxley P.R."/>
            <person name="Ji L."/>
            <person name="Fetter-Pruneda I."/>
            <person name="McKenzie S.K."/>
            <person name="Li C."/>
            <person name="Hu H."/>
            <person name="Zhang G."/>
            <person name="Kronauer D.J."/>
        </authorList>
    </citation>
    <scope>NUCLEOTIDE SEQUENCE [LARGE SCALE GENOMIC DNA]</scope>
</reference>
<protein>
    <submittedName>
        <fullName evidence="2">Uncharacterized protein</fullName>
    </submittedName>
</protein>
<feature type="region of interest" description="Disordered" evidence="1">
    <location>
        <begin position="1"/>
        <end position="21"/>
    </location>
</feature>
<evidence type="ECO:0000256" key="1">
    <source>
        <dbReference type="SAM" id="MobiDB-lite"/>
    </source>
</evidence>
<feature type="compositionally biased region" description="Basic and acidic residues" evidence="1">
    <location>
        <begin position="1"/>
        <end position="10"/>
    </location>
</feature>
<evidence type="ECO:0000313" key="3">
    <source>
        <dbReference type="Proteomes" id="UP000053097"/>
    </source>
</evidence>